<gene>
    <name evidence="3" type="ORF">PHISCL_04321</name>
</gene>
<dbReference type="EMBL" id="MVGC01000125">
    <property type="protein sequence ID" value="RJE23335.1"/>
    <property type="molecule type" value="Genomic_DNA"/>
</dbReference>
<dbReference type="Proteomes" id="UP000266188">
    <property type="component" value="Unassembled WGS sequence"/>
</dbReference>
<dbReference type="InterPro" id="IPR029184">
    <property type="entry name" value="Sas4_dom"/>
</dbReference>
<evidence type="ECO:0000313" key="3">
    <source>
        <dbReference type="EMBL" id="RJE23335.1"/>
    </source>
</evidence>
<dbReference type="PANTHER" id="PTHR38422">
    <property type="entry name" value="SOMETHING ABOUT SILENCING PROTEIN 4"/>
    <property type="match status" value="1"/>
</dbReference>
<feature type="compositionally biased region" description="Polar residues" evidence="1">
    <location>
        <begin position="167"/>
        <end position="178"/>
    </location>
</feature>
<comment type="caution">
    <text evidence="3">The sequence shown here is derived from an EMBL/GenBank/DDBJ whole genome shotgun (WGS) entry which is preliminary data.</text>
</comment>
<accession>A0A3A2ZZK1</accession>
<feature type="region of interest" description="Disordered" evidence="1">
    <location>
        <begin position="446"/>
        <end position="518"/>
    </location>
</feature>
<feature type="domain" description="Something about silencing protein 4" evidence="2">
    <location>
        <begin position="274"/>
        <end position="368"/>
    </location>
</feature>
<organism evidence="3 4">
    <name type="scientific">Aspergillus sclerotialis</name>
    <dbReference type="NCBI Taxonomy" id="2070753"/>
    <lineage>
        <taxon>Eukaryota</taxon>
        <taxon>Fungi</taxon>
        <taxon>Dikarya</taxon>
        <taxon>Ascomycota</taxon>
        <taxon>Pezizomycotina</taxon>
        <taxon>Eurotiomycetes</taxon>
        <taxon>Eurotiomycetidae</taxon>
        <taxon>Eurotiales</taxon>
        <taxon>Aspergillaceae</taxon>
        <taxon>Aspergillus</taxon>
        <taxon>Aspergillus subgen. Polypaecilum</taxon>
    </lineage>
</organism>
<sequence>MAILSKPSFRRPSVRQEDSIKDPSKALRRNPNPNPSTTSAARRKSSPDLLETAIDSDSDKSRQVGLFPSNSPIPPNSSIRRPPPAHPPAPHTPSASAALSLQGDRDSPDPLDTITPVTNARSGDLDPVLKPSPVSRSTTSLPPAAVDLPTETPAGSQKTCRKRRKSSSQPATAATDTSPVIGRRSLRSQDVDSRAKCELSNYFLNYEELLSLAPPKPEFLAGDTAVNIIDDLSEPLTLPSNPTNTSPFGNPLEKLHNCDVVELPEPEPYSDSEDPLNDEVYFRPHRRVERQEKQLRNIERERSQHEKQQVDRLLLELKGHDWIRVMGLTNLSDAEKKLYEPKRSFFIKELSLLIEKFNIWRDEERRRKFGKEKAFIRANTSPPTAAKANETGSKRRTSGKHKRTHDEMTSEAQLNGTSPFDAASSNEPPDINDVDAWAARQLHQEARSAFGKRLPSSTERRKSKSRRTDTQSDLPPAPPVVDENKPFTSFYSNPATRATALSSSKDRKPGTKSYAFGQIIPPMKEGEFELPPDILTEEAIQASRRRLRRLRRERRE</sequence>
<proteinExistence type="predicted"/>
<reference evidence="4" key="1">
    <citation type="submission" date="2017-02" db="EMBL/GenBank/DDBJ databases">
        <authorList>
            <person name="Tafer H."/>
            <person name="Lopandic K."/>
        </authorList>
    </citation>
    <scope>NUCLEOTIDE SEQUENCE [LARGE SCALE GENOMIC DNA]</scope>
    <source>
        <strain evidence="4">CBS 366.77</strain>
    </source>
</reference>
<protein>
    <recommendedName>
        <fullName evidence="2">Something about silencing protein 4 domain-containing protein</fullName>
    </recommendedName>
</protein>
<feature type="compositionally biased region" description="Polar residues" evidence="1">
    <location>
        <begin position="486"/>
        <end position="503"/>
    </location>
</feature>
<dbReference type="OrthoDB" id="1938992at2759"/>
<keyword evidence="4" id="KW-1185">Reference proteome</keyword>
<feature type="compositionally biased region" description="Basic residues" evidence="1">
    <location>
        <begin position="394"/>
        <end position="403"/>
    </location>
</feature>
<dbReference type="GO" id="GO:0033255">
    <property type="term" value="C:SAS acetyltransferase complex"/>
    <property type="evidence" value="ECO:0007669"/>
    <property type="project" value="InterPro"/>
</dbReference>
<dbReference type="InterPro" id="IPR038988">
    <property type="entry name" value="Sas4"/>
</dbReference>
<dbReference type="GO" id="GO:0004402">
    <property type="term" value="F:histone acetyltransferase activity"/>
    <property type="evidence" value="ECO:0007669"/>
    <property type="project" value="TreeGrafter"/>
</dbReference>
<evidence type="ECO:0000259" key="2">
    <source>
        <dbReference type="Pfam" id="PF15460"/>
    </source>
</evidence>
<feature type="region of interest" description="Disordered" evidence="1">
    <location>
        <begin position="378"/>
        <end position="432"/>
    </location>
</feature>
<dbReference type="AlphaFoldDB" id="A0A3A2ZZK1"/>
<feature type="compositionally biased region" description="Pro residues" evidence="1">
    <location>
        <begin position="71"/>
        <end position="91"/>
    </location>
</feature>
<feature type="compositionally biased region" description="Polar residues" evidence="1">
    <location>
        <begin position="410"/>
        <end position="427"/>
    </location>
</feature>
<evidence type="ECO:0000256" key="1">
    <source>
        <dbReference type="SAM" id="MobiDB-lite"/>
    </source>
</evidence>
<name>A0A3A2ZZK1_9EURO</name>
<feature type="compositionally biased region" description="Basic and acidic residues" evidence="1">
    <location>
        <begin position="14"/>
        <end position="25"/>
    </location>
</feature>
<dbReference type="Pfam" id="PF15460">
    <property type="entry name" value="SAS4"/>
    <property type="match status" value="1"/>
</dbReference>
<dbReference type="PANTHER" id="PTHR38422:SF1">
    <property type="entry name" value="SOMETHING ABOUT SILENCING PROTEIN 4"/>
    <property type="match status" value="1"/>
</dbReference>
<feature type="region of interest" description="Disordered" evidence="1">
    <location>
        <begin position="1"/>
        <end position="192"/>
    </location>
</feature>
<evidence type="ECO:0000313" key="4">
    <source>
        <dbReference type="Proteomes" id="UP000266188"/>
    </source>
</evidence>